<keyword evidence="4 6" id="KW-1133">Transmembrane helix</keyword>
<evidence type="ECO:0000259" key="7">
    <source>
        <dbReference type="Pfam" id="PF00892"/>
    </source>
</evidence>
<dbReference type="PANTHER" id="PTHR32322:SF2">
    <property type="entry name" value="EAMA DOMAIN-CONTAINING PROTEIN"/>
    <property type="match status" value="1"/>
</dbReference>
<sequence length="300" mass="30699">MDTSSTRPIEASSVAAFVGCTLIWGSTFLFIRIGHDSLPPMWAAALRLSIAAAILFAILAVRRERLPGGAARTAAVGFGLLQFGVNFPLLYWGELAVPSGLTAVIFATIPVSGALLAAAFGVERLSPLRLIGGLVSLAGIAVVFSSELRGAGILPMLAVFGATIAAVLGSLVLKSGPRQSPIAANAVGALVGAVVCIALSVSCGESRTLPGTTTAWLSVLYLAIAGSVGAFVLWAWLVNRWEVSRVSFMAVLTPLIALSLGALVRHERLGPLTLLGAAIVLAGVLLGLGLVKGPRGATTR</sequence>
<dbReference type="Pfam" id="PF00892">
    <property type="entry name" value="EamA"/>
    <property type="match status" value="2"/>
</dbReference>
<accession>A0A849SFH5</accession>
<dbReference type="SUPFAM" id="SSF103481">
    <property type="entry name" value="Multidrug resistance efflux transporter EmrE"/>
    <property type="match status" value="2"/>
</dbReference>
<feature type="transmembrane region" description="Helical" evidence="6">
    <location>
        <begin position="99"/>
        <end position="121"/>
    </location>
</feature>
<feature type="transmembrane region" description="Helical" evidence="6">
    <location>
        <begin position="128"/>
        <end position="146"/>
    </location>
</feature>
<comment type="subcellular location">
    <subcellularLocation>
        <location evidence="1">Membrane</location>
        <topology evidence="1">Multi-pass membrane protein</topology>
    </subcellularLocation>
</comment>
<feature type="transmembrane region" description="Helical" evidence="6">
    <location>
        <begin position="270"/>
        <end position="291"/>
    </location>
</feature>
<evidence type="ECO:0000256" key="5">
    <source>
        <dbReference type="ARBA" id="ARBA00023136"/>
    </source>
</evidence>
<evidence type="ECO:0000256" key="2">
    <source>
        <dbReference type="ARBA" id="ARBA00007362"/>
    </source>
</evidence>
<evidence type="ECO:0000256" key="3">
    <source>
        <dbReference type="ARBA" id="ARBA00022692"/>
    </source>
</evidence>
<evidence type="ECO:0000256" key="4">
    <source>
        <dbReference type="ARBA" id="ARBA00022989"/>
    </source>
</evidence>
<feature type="domain" description="EamA" evidence="7">
    <location>
        <begin position="156"/>
        <end position="286"/>
    </location>
</feature>
<feature type="transmembrane region" description="Helical" evidence="6">
    <location>
        <begin position="152"/>
        <end position="173"/>
    </location>
</feature>
<dbReference type="GO" id="GO:0016020">
    <property type="term" value="C:membrane"/>
    <property type="evidence" value="ECO:0007669"/>
    <property type="project" value="UniProtKB-SubCell"/>
</dbReference>
<comment type="caution">
    <text evidence="8">The sequence shown here is derived from an EMBL/GenBank/DDBJ whole genome shotgun (WGS) entry which is preliminary data.</text>
</comment>
<feature type="transmembrane region" description="Helical" evidence="6">
    <location>
        <begin position="214"/>
        <end position="237"/>
    </location>
</feature>
<proteinExistence type="inferred from homology"/>
<feature type="transmembrane region" description="Helical" evidence="6">
    <location>
        <begin position="12"/>
        <end position="35"/>
    </location>
</feature>
<feature type="transmembrane region" description="Helical" evidence="6">
    <location>
        <begin position="246"/>
        <end position="264"/>
    </location>
</feature>
<dbReference type="Proteomes" id="UP000580839">
    <property type="component" value="Unassembled WGS sequence"/>
</dbReference>
<feature type="transmembrane region" description="Helical" evidence="6">
    <location>
        <begin position="41"/>
        <end position="61"/>
    </location>
</feature>
<organism evidence="8 9">
    <name type="scientific">Eiseniibacteriota bacterium</name>
    <dbReference type="NCBI Taxonomy" id="2212470"/>
    <lineage>
        <taxon>Bacteria</taxon>
        <taxon>Candidatus Eiseniibacteriota</taxon>
    </lineage>
</organism>
<keyword evidence="5 6" id="KW-0472">Membrane</keyword>
<evidence type="ECO:0000256" key="6">
    <source>
        <dbReference type="SAM" id="Phobius"/>
    </source>
</evidence>
<dbReference type="PANTHER" id="PTHR32322">
    <property type="entry name" value="INNER MEMBRANE TRANSPORTER"/>
    <property type="match status" value="1"/>
</dbReference>
<evidence type="ECO:0000313" key="8">
    <source>
        <dbReference type="EMBL" id="NOT34122.1"/>
    </source>
</evidence>
<keyword evidence="3 6" id="KW-0812">Transmembrane</keyword>
<feature type="transmembrane region" description="Helical" evidence="6">
    <location>
        <begin position="73"/>
        <end position="93"/>
    </location>
</feature>
<feature type="transmembrane region" description="Helical" evidence="6">
    <location>
        <begin position="182"/>
        <end position="202"/>
    </location>
</feature>
<dbReference type="AlphaFoldDB" id="A0A849SFH5"/>
<gene>
    <name evidence="8" type="ORF">HOP12_08140</name>
</gene>
<reference evidence="8 9" key="1">
    <citation type="submission" date="2020-04" db="EMBL/GenBank/DDBJ databases">
        <title>Metagenomic profiling of ammonia- and methane-oxidizing microorganisms in a Dutch drinking water treatment plant.</title>
        <authorList>
            <person name="Poghosyan L."/>
            <person name="Leucker S."/>
        </authorList>
    </citation>
    <scope>NUCLEOTIDE SEQUENCE [LARGE SCALE GENOMIC DNA]</scope>
    <source>
        <strain evidence="8">S-RSF-IL-03</strain>
    </source>
</reference>
<dbReference type="InterPro" id="IPR000620">
    <property type="entry name" value="EamA_dom"/>
</dbReference>
<protein>
    <submittedName>
        <fullName evidence="8">EamA family transporter</fullName>
    </submittedName>
</protein>
<dbReference type="InterPro" id="IPR037185">
    <property type="entry name" value="EmrE-like"/>
</dbReference>
<dbReference type="InterPro" id="IPR050638">
    <property type="entry name" value="AA-Vitamin_Transporters"/>
</dbReference>
<dbReference type="EMBL" id="JABFRW010000094">
    <property type="protein sequence ID" value="NOT34122.1"/>
    <property type="molecule type" value="Genomic_DNA"/>
</dbReference>
<evidence type="ECO:0000256" key="1">
    <source>
        <dbReference type="ARBA" id="ARBA00004141"/>
    </source>
</evidence>
<evidence type="ECO:0000313" key="9">
    <source>
        <dbReference type="Proteomes" id="UP000580839"/>
    </source>
</evidence>
<feature type="domain" description="EamA" evidence="7">
    <location>
        <begin position="14"/>
        <end position="144"/>
    </location>
</feature>
<comment type="similarity">
    <text evidence="2">Belongs to the EamA transporter family.</text>
</comment>
<name>A0A849SFH5_UNCEI</name>